<evidence type="ECO:0000313" key="1">
    <source>
        <dbReference type="Proteomes" id="UP000887579"/>
    </source>
</evidence>
<proteinExistence type="predicted"/>
<sequence>MLSSSENKTYKLNFVWRLSKKAVSDSFKKNKDFIKSTTFQAGEHENVRFFFTLYPNGNKEEKSDSAWIYLNILNDKDNIEADLYFFIDGSSNEAAHLEHNFNGSGNKGIDLILHNELPESKDKGFLLKCEGTLFIDPFNKWYLDNKQLKGRKKDLKIAVSKRVIKVHECLLESISSVFKTINDCEKTNPLKITGFKYDIVKTAIDYYYGIDKIGILNLEKLISTLSFVDKYEMNELKVTFPLWF</sequence>
<dbReference type="WBParaSite" id="ES5_v2.g25087.t1">
    <property type="protein sequence ID" value="ES5_v2.g25087.t1"/>
    <property type="gene ID" value="ES5_v2.g25087"/>
</dbReference>
<dbReference type="Proteomes" id="UP000887579">
    <property type="component" value="Unplaced"/>
</dbReference>
<protein>
    <submittedName>
        <fullName evidence="2">BTB domain-containing protein</fullName>
    </submittedName>
</protein>
<evidence type="ECO:0000313" key="2">
    <source>
        <dbReference type="WBParaSite" id="ES5_v2.g25087.t1"/>
    </source>
</evidence>
<accession>A0AC34G5S7</accession>
<organism evidence="1 2">
    <name type="scientific">Panagrolaimus sp. ES5</name>
    <dbReference type="NCBI Taxonomy" id="591445"/>
    <lineage>
        <taxon>Eukaryota</taxon>
        <taxon>Metazoa</taxon>
        <taxon>Ecdysozoa</taxon>
        <taxon>Nematoda</taxon>
        <taxon>Chromadorea</taxon>
        <taxon>Rhabditida</taxon>
        <taxon>Tylenchina</taxon>
        <taxon>Panagrolaimomorpha</taxon>
        <taxon>Panagrolaimoidea</taxon>
        <taxon>Panagrolaimidae</taxon>
        <taxon>Panagrolaimus</taxon>
    </lineage>
</organism>
<name>A0AC34G5S7_9BILA</name>
<reference evidence="2" key="1">
    <citation type="submission" date="2022-11" db="UniProtKB">
        <authorList>
            <consortium name="WormBaseParasite"/>
        </authorList>
    </citation>
    <scope>IDENTIFICATION</scope>
</reference>